<evidence type="ECO:0000256" key="1">
    <source>
        <dbReference type="ARBA" id="ARBA00022723"/>
    </source>
</evidence>
<sequence length="282" mass="33020">MDLEIEYVINQKGHKTLIYCEYRYNKSKTNKSGSTLWRCVNRRECSASLSLDKTGKITKRKTVHTCEPMEFKNVINEHIASLKKIVCQDFRPIQQIYEEYDEKIRQKIPKSQHYLIPVFKTIRDTLYRARKSFLNVDRLQHISTETITVPEVLGRKFLIYEEGQSEKILVFATCVSKKILKKPGSYYADGTFMSAPPPFYQFYVLHLDINSTKMCTNIVPVIYTLLPNKSQETYTRLYNILKQKLGIIIKTFKCDYEMAQINAVKSVFPEAEITGCYRHYNA</sequence>
<keyword evidence="1" id="KW-0479">Metal-binding</keyword>
<evidence type="ECO:0000259" key="5">
    <source>
        <dbReference type="Pfam" id="PF10551"/>
    </source>
</evidence>
<evidence type="ECO:0000313" key="7">
    <source>
        <dbReference type="Proteomes" id="UP001153714"/>
    </source>
</evidence>
<evidence type="ECO:0008006" key="8">
    <source>
        <dbReference type="Google" id="ProtNLM"/>
    </source>
</evidence>
<keyword evidence="7" id="KW-1185">Reference proteome</keyword>
<evidence type="ECO:0000256" key="2">
    <source>
        <dbReference type="ARBA" id="ARBA00022771"/>
    </source>
</evidence>
<evidence type="ECO:0000256" key="3">
    <source>
        <dbReference type="ARBA" id="ARBA00022833"/>
    </source>
</evidence>
<dbReference type="InterPro" id="IPR018289">
    <property type="entry name" value="MULE_transposase_dom"/>
</dbReference>
<feature type="non-terminal residue" evidence="6">
    <location>
        <position position="282"/>
    </location>
</feature>
<feature type="domain" description="FLYWCH-type" evidence="4">
    <location>
        <begin position="7"/>
        <end position="64"/>
    </location>
</feature>
<accession>A0A9P0C9Y1</accession>
<dbReference type="AlphaFoldDB" id="A0A9P0C9Y1"/>
<dbReference type="Pfam" id="PF10551">
    <property type="entry name" value="MULE"/>
    <property type="match status" value="1"/>
</dbReference>
<dbReference type="Gene3D" id="2.20.25.240">
    <property type="match status" value="1"/>
</dbReference>
<dbReference type="InterPro" id="IPR007588">
    <property type="entry name" value="Znf_FLYWCH"/>
</dbReference>
<dbReference type="OrthoDB" id="90756at2759"/>
<dbReference type="EMBL" id="OU893336">
    <property type="protein sequence ID" value="CAH0760653.1"/>
    <property type="molecule type" value="Genomic_DNA"/>
</dbReference>
<keyword evidence="2" id="KW-0863">Zinc-finger</keyword>
<evidence type="ECO:0000259" key="4">
    <source>
        <dbReference type="Pfam" id="PF04500"/>
    </source>
</evidence>
<dbReference type="Pfam" id="PF04500">
    <property type="entry name" value="FLYWCH"/>
    <property type="match status" value="1"/>
</dbReference>
<feature type="domain" description="MULE transposase" evidence="5">
    <location>
        <begin position="211"/>
        <end position="281"/>
    </location>
</feature>
<reference evidence="6" key="2">
    <citation type="submission" date="2022-10" db="EMBL/GenBank/DDBJ databases">
        <authorList>
            <consortium name="ENA_rothamsted_submissions"/>
            <consortium name="culmorum"/>
            <person name="King R."/>
        </authorList>
    </citation>
    <scope>NUCLEOTIDE SEQUENCE</scope>
</reference>
<reference evidence="6" key="1">
    <citation type="submission" date="2021-12" db="EMBL/GenBank/DDBJ databases">
        <authorList>
            <person name="King R."/>
        </authorList>
    </citation>
    <scope>NUCLEOTIDE SEQUENCE</scope>
</reference>
<name>A0A9P0C9Y1_9NEOP</name>
<keyword evidence="3" id="KW-0862">Zinc</keyword>
<gene>
    <name evidence="6" type="ORF">DIATSA_LOCUS10816</name>
</gene>
<dbReference type="Proteomes" id="UP001153714">
    <property type="component" value="Chromosome 5"/>
</dbReference>
<proteinExistence type="predicted"/>
<organism evidence="6 7">
    <name type="scientific">Diatraea saccharalis</name>
    <name type="common">sugarcane borer</name>
    <dbReference type="NCBI Taxonomy" id="40085"/>
    <lineage>
        <taxon>Eukaryota</taxon>
        <taxon>Metazoa</taxon>
        <taxon>Ecdysozoa</taxon>
        <taxon>Arthropoda</taxon>
        <taxon>Hexapoda</taxon>
        <taxon>Insecta</taxon>
        <taxon>Pterygota</taxon>
        <taxon>Neoptera</taxon>
        <taxon>Endopterygota</taxon>
        <taxon>Lepidoptera</taxon>
        <taxon>Glossata</taxon>
        <taxon>Ditrysia</taxon>
        <taxon>Pyraloidea</taxon>
        <taxon>Crambidae</taxon>
        <taxon>Crambinae</taxon>
        <taxon>Diatraea</taxon>
    </lineage>
</organism>
<dbReference type="GO" id="GO:0008270">
    <property type="term" value="F:zinc ion binding"/>
    <property type="evidence" value="ECO:0007669"/>
    <property type="project" value="UniProtKB-KW"/>
</dbReference>
<evidence type="ECO:0000313" key="6">
    <source>
        <dbReference type="EMBL" id="CAH0760653.1"/>
    </source>
</evidence>
<protein>
    <recommendedName>
        <fullName evidence="8">MULE transposase domain-containing protein</fullName>
    </recommendedName>
</protein>